<evidence type="ECO:0000256" key="1">
    <source>
        <dbReference type="SAM" id="MobiDB-lite"/>
    </source>
</evidence>
<accession>A0A158QBF9</accession>
<evidence type="ECO:0000313" key="4">
    <source>
        <dbReference type="WBParaSite" id="EVEC_0000955401-mRNA-1"/>
    </source>
</evidence>
<feature type="compositionally biased region" description="Basic and acidic residues" evidence="1">
    <location>
        <begin position="8"/>
        <end position="19"/>
    </location>
</feature>
<evidence type="ECO:0000313" key="3">
    <source>
        <dbReference type="Proteomes" id="UP000274131"/>
    </source>
</evidence>
<feature type="region of interest" description="Disordered" evidence="1">
    <location>
        <begin position="1"/>
        <end position="25"/>
    </location>
</feature>
<organism evidence="4">
    <name type="scientific">Enterobius vermicularis</name>
    <name type="common">Human pinworm</name>
    <dbReference type="NCBI Taxonomy" id="51028"/>
    <lineage>
        <taxon>Eukaryota</taxon>
        <taxon>Metazoa</taxon>
        <taxon>Ecdysozoa</taxon>
        <taxon>Nematoda</taxon>
        <taxon>Chromadorea</taxon>
        <taxon>Rhabditida</taxon>
        <taxon>Spirurina</taxon>
        <taxon>Oxyuridomorpha</taxon>
        <taxon>Oxyuroidea</taxon>
        <taxon>Oxyuridae</taxon>
        <taxon>Enterobius</taxon>
    </lineage>
</organism>
<evidence type="ECO:0000313" key="2">
    <source>
        <dbReference type="EMBL" id="VDD94213.1"/>
    </source>
</evidence>
<proteinExistence type="predicted"/>
<gene>
    <name evidence="2" type="ORF">EVEC_LOCUS8964</name>
</gene>
<protein>
    <submittedName>
        <fullName evidence="2 4">Uncharacterized protein</fullName>
    </submittedName>
</protein>
<keyword evidence="3" id="KW-1185">Reference proteome</keyword>
<reference evidence="2 3" key="2">
    <citation type="submission" date="2018-10" db="EMBL/GenBank/DDBJ databases">
        <authorList>
            <consortium name="Pathogen Informatics"/>
        </authorList>
    </citation>
    <scope>NUCLEOTIDE SEQUENCE [LARGE SCALE GENOMIC DNA]</scope>
</reference>
<reference evidence="4" key="1">
    <citation type="submission" date="2016-04" db="UniProtKB">
        <authorList>
            <consortium name="WormBaseParasite"/>
        </authorList>
    </citation>
    <scope>IDENTIFICATION</scope>
</reference>
<dbReference type="EMBL" id="UXUI01009719">
    <property type="protein sequence ID" value="VDD94213.1"/>
    <property type="molecule type" value="Genomic_DNA"/>
</dbReference>
<dbReference type="AlphaFoldDB" id="A0A158QBF9"/>
<dbReference type="Proteomes" id="UP000274131">
    <property type="component" value="Unassembled WGS sequence"/>
</dbReference>
<feature type="region of interest" description="Disordered" evidence="1">
    <location>
        <begin position="88"/>
        <end position="110"/>
    </location>
</feature>
<sequence length="198" mass="22368">MGILASHVGEESTEQHLSEGHQTTRQHELDLLTNRFFPGRQLRFFTLTELFRELLGIGIIRVVSSNAGFVVTTANDNLLMSNVNVSSEELTGSSDDENPNSEQREENSRKNCSAFGDVFEPSSHRLVKSLSYLKAEQSIRAGFGNADRSVVTNVIKRELCSWNQKILDRRKRSELRFPRRHPSFGGFSESKKALLANR</sequence>
<name>A0A158QBF9_ENTVE</name>
<dbReference type="WBParaSite" id="EVEC_0000955401-mRNA-1">
    <property type="protein sequence ID" value="EVEC_0000955401-mRNA-1"/>
    <property type="gene ID" value="EVEC_0000955401"/>
</dbReference>